<keyword evidence="7" id="KW-1185">Reference proteome</keyword>
<proteinExistence type="predicted"/>
<gene>
    <name evidence="6" type="ORF">P691DRAFT_774159</name>
</gene>
<dbReference type="AlphaFoldDB" id="A0A9P5XF08"/>
<dbReference type="GO" id="GO:0005743">
    <property type="term" value="C:mitochondrial inner membrane"/>
    <property type="evidence" value="ECO:0007669"/>
    <property type="project" value="UniProtKB-SubCell"/>
</dbReference>
<reference evidence="6" key="1">
    <citation type="submission" date="2020-11" db="EMBL/GenBank/DDBJ databases">
        <authorList>
            <consortium name="DOE Joint Genome Institute"/>
            <person name="Ahrendt S."/>
            <person name="Riley R."/>
            <person name="Andreopoulos W."/>
            <person name="Labutti K."/>
            <person name="Pangilinan J."/>
            <person name="Ruiz-Duenas F.J."/>
            <person name="Barrasa J.M."/>
            <person name="Sanchez-Garcia M."/>
            <person name="Camarero S."/>
            <person name="Miyauchi S."/>
            <person name="Serrano A."/>
            <person name="Linde D."/>
            <person name="Babiker R."/>
            <person name="Drula E."/>
            <person name="Ayuso-Fernandez I."/>
            <person name="Pacheco R."/>
            <person name="Padilla G."/>
            <person name="Ferreira P."/>
            <person name="Barriuso J."/>
            <person name="Kellner H."/>
            <person name="Castanera R."/>
            <person name="Alfaro M."/>
            <person name="Ramirez L."/>
            <person name="Pisabarro A.G."/>
            <person name="Kuo A."/>
            <person name="Tritt A."/>
            <person name="Lipzen A."/>
            <person name="He G."/>
            <person name="Yan M."/>
            <person name="Ng V."/>
            <person name="Cullen D."/>
            <person name="Martin F."/>
            <person name="Rosso M.-N."/>
            <person name="Henrissat B."/>
            <person name="Hibbett D."/>
            <person name="Martinez A.T."/>
            <person name="Grigoriev I.V."/>
        </authorList>
    </citation>
    <scope>NUCLEOTIDE SEQUENCE</scope>
    <source>
        <strain evidence="6">MF-IS2</strain>
    </source>
</reference>
<evidence type="ECO:0000256" key="4">
    <source>
        <dbReference type="ARBA" id="ARBA00023136"/>
    </source>
</evidence>
<evidence type="ECO:0000256" key="1">
    <source>
        <dbReference type="ARBA" id="ARBA00004273"/>
    </source>
</evidence>
<evidence type="ECO:0000256" key="5">
    <source>
        <dbReference type="SAM" id="Phobius"/>
    </source>
</evidence>
<evidence type="ECO:0000256" key="3">
    <source>
        <dbReference type="ARBA" id="ARBA00023128"/>
    </source>
</evidence>
<dbReference type="Proteomes" id="UP000807342">
    <property type="component" value="Unassembled WGS sequence"/>
</dbReference>
<keyword evidence="2" id="KW-0999">Mitochondrion inner membrane</keyword>
<keyword evidence="3" id="KW-0496">Mitochondrion</keyword>
<evidence type="ECO:0000313" key="7">
    <source>
        <dbReference type="Proteomes" id="UP000807342"/>
    </source>
</evidence>
<keyword evidence="5" id="KW-0812">Transmembrane</keyword>
<evidence type="ECO:0000313" key="6">
    <source>
        <dbReference type="EMBL" id="KAF9450182.1"/>
    </source>
</evidence>
<organism evidence="6 7">
    <name type="scientific">Macrolepiota fuliginosa MF-IS2</name>
    <dbReference type="NCBI Taxonomy" id="1400762"/>
    <lineage>
        <taxon>Eukaryota</taxon>
        <taxon>Fungi</taxon>
        <taxon>Dikarya</taxon>
        <taxon>Basidiomycota</taxon>
        <taxon>Agaricomycotina</taxon>
        <taxon>Agaricomycetes</taxon>
        <taxon>Agaricomycetidae</taxon>
        <taxon>Agaricales</taxon>
        <taxon>Agaricineae</taxon>
        <taxon>Agaricaceae</taxon>
        <taxon>Macrolepiota</taxon>
    </lineage>
</organism>
<dbReference type="EMBL" id="MU151111">
    <property type="protein sequence ID" value="KAF9450182.1"/>
    <property type="molecule type" value="Genomic_DNA"/>
</dbReference>
<comment type="subcellular location">
    <subcellularLocation>
        <location evidence="1">Mitochondrion inner membrane</location>
    </subcellularLocation>
</comment>
<comment type="caution">
    <text evidence="6">The sequence shown here is derived from an EMBL/GenBank/DDBJ whole genome shotgun (WGS) entry which is preliminary data.</text>
</comment>
<dbReference type="InterPro" id="IPR039297">
    <property type="entry name" value="COX7a"/>
</dbReference>
<keyword evidence="4 5" id="KW-0472">Membrane</keyword>
<evidence type="ECO:0000256" key="2">
    <source>
        <dbReference type="ARBA" id="ARBA00022792"/>
    </source>
</evidence>
<dbReference type="OrthoDB" id="5511599at2759"/>
<protein>
    <submittedName>
        <fullName evidence="6">Uncharacterized protein</fullName>
    </submittedName>
</protein>
<dbReference type="Pfam" id="PF02238">
    <property type="entry name" value="COX7a"/>
    <property type="match status" value="1"/>
</dbReference>
<accession>A0A9P5XF08</accession>
<keyword evidence="5" id="KW-1133">Transmembrane helix</keyword>
<sequence length="67" mass="7532">MGLLTPLYEKPNHVLEKQHFYQNNANPLIFRGPRQRLYIGTYSVLFAGGMLATLFACTSLVKGKSSE</sequence>
<name>A0A9P5XF08_9AGAR</name>
<feature type="transmembrane region" description="Helical" evidence="5">
    <location>
        <begin position="37"/>
        <end position="61"/>
    </location>
</feature>